<comment type="caution">
    <text evidence="1">The sequence shown here is derived from an EMBL/GenBank/DDBJ whole genome shotgun (WGS) entry which is preliminary data.</text>
</comment>
<proteinExistence type="predicted"/>
<keyword evidence="2" id="KW-1185">Reference proteome</keyword>
<evidence type="ECO:0000313" key="2">
    <source>
        <dbReference type="Proteomes" id="UP001057452"/>
    </source>
</evidence>
<evidence type="ECO:0000313" key="1">
    <source>
        <dbReference type="EMBL" id="KAI4833252.1"/>
    </source>
</evidence>
<organism evidence="1 2">
    <name type="scientific">Chaenocephalus aceratus</name>
    <name type="common">Blackfin icefish</name>
    <name type="synonym">Chaenichthys aceratus</name>
    <dbReference type="NCBI Taxonomy" id="36190"/>
    <lineage>
        <taxon>Eukaryota</taxon>
        <taxon>Metazoa</taxon>
        <taxon>Chordata</taxon>
        <taxon>Craniata</taxon>
        <taxon>Vertebrata</taxon>
        <taxon>Euteleostomi</taxon>
        <taxon>Actinopterygii</taxon>
        <taxon>Neopterygii</taxon>
        <taxon>Teleostei</taxon>
        <taxon>Neoteleostei</taxon>
        <taxon>Acanthomorphata</taxon>
        <taxon>Eupercaria</taxon>
        <taxon>Perciformes</taxon>
        <taxon>Notothenioidei</taxon>
        <taxon>Channichthyidae</taxon>
        <taxon>Chaenocephalus</taxon>
    </lineage>
</organism>
<dbReference type="Proteomes" id="UP001057452">
    <property type="component" value="Chromosome 1"/>
</dbReference>
<gene>
    <name evidence="1" type="ORF">KUCAC02_016165</name>
</gene>
<name>A0ACB9XZR0_CHAAC</name>
<accession>A0ACB9XZR0</accession>
<dbReference type="EMBL" id="CM043785">
    <property type="protein sequence ID" value="KAI4833252.1"/>
    <property type="molecule type" value="Genomic_DNA"/>
</dbReference>
<sequence>MIILIVFSCVTHMVSAVPVRPIVLPPLLLQGKPTQAQRVAELSNQLLDAQTLSPLSPNTEQPEEAAVIQQAGVTQQQGVLQQQGVTWQSGPQVFPQVFPQFMLPAQHYTWPPLGGSPMIIPLQPNVYGSQPANQPTHRQQPLMAAEMGQLAMYLTNVLKNLPAGAILPVSQAAGLANQEKQGMVPTAGTSAGVPQTGGLARSEPNTNLISQQMYMEFDIVHAPAQAEHLIPAGAPADTLDVLLPVDAKGRPIAGLGRGFIKQDVSWPNVKGTREVYYPFGFDPPKPAPVVPAAPVVPVAPVAPVAPVVPAAPAVPAAPVHRIVAASKPLTSLDSDWLSGELAPYKRRSNSAEDTINWNHLQHRQSSSPTVFYSRRTSTICKMKLIILCLCLASASAAPSIFHYLPQYAGSRPQVAPSQARNPFAIPSLPQPGAAGAYSVELIYPHSFAGGAGGSNPAQPFASHGFMKISIPQPPGRQSVEVYYPYDFSQQRIMTNIPPMTNGPQMPHGLPFDFPLQNIPQQIPNIPTFDTGFNALQSQDPLQTLQQDQPTQTNKSIFHYLPHYAGSRPQVAPSQARNPFAIPSLPQPGAAGAYSVELIYPHSFAGGAGGSNPAQPFASHGFMKISIPQPPGRQSVEVYYPYDFSQQRGLPFDFPLQNIPQQIPNIPTFDTGFNALQSQDPLQTLQQDQPTQTNKVAESESNEEKGVVGNPFLRAADAPDEAEAEPAVEVAPEEPAADPEAAVEPAVVDVPVDAATVDAAVVVDVVPVDVVPVDVVPVDVVPAEVAPSAPEYGEEGREEKEAKEREEKEATEKEEREKEKERQREKDKDKPKEIFVLNPAGNLYYNWLLVITLPVMYNWTMIIARASFEELQHDYIIYWVILD</sequence>
<protein>
    <submittedName>
        <fullName evidence="1">Uncharacterized protein</fullName>
    </submittedName>
</protein>
<reference evidence="1" key="1">
    <citation type="submission" date="2022-05" db="EMBL/GenBank/DDBJ databases">
        <title>Chromosome-level genome of Chaenocephalus aceratus.</title>
        <authorList>
            <person name="Park H."/>
        </authorList>
    </citation>
    <scope>NUCLEOTIDE SEQUENCE</scope>
    <source>
        <strain evidence="1">KU_202001</strain>
    </source>
</reference>